<feature type="chain" id="PRO_5043026298" evidence="12">
    <location>
        <begin position="31"/>
        <end position="422"/>
    </location>
</feature>
<dbReference type="InterPro" id="IPR045584">
    <property type="entry name" value="Pilin-like"/>
</dbReference>
<dbReference type="GO" id="GO:0009279">
    <property type="term" value="C:cell outer membrane"/>
    <property type="evidence" value="ECO:0007669"/>
    <property type="project" value="UniProtKB-SubCell"/>
</dbReference>
<evidence type="ECO:0000313" key="16">
    <source>
        <dbReference type="EMBL" id="QMR42924.1"/>
    </source>
</evidence>
<keyword evidence="6" id="KW-0812">Transmembrane</keyword>
<keyword evidence="5" id="KW-1134">Transmembrane beta strand</keyword>
<dbReference type="InterPro" id="IPR005594">
    <property type="entry name" value="YadA_C"/>
</dbReference>
<evidence type="ECO:0000256" key="5">
    <source>
        <dbReference type="ARBA" id="ARBA00022452"/>
    </source>
</evidence>
<dbReference type="SUPFAM" id="SSF101967">
    <property type="entry name" value="Adhesin YadA, collagen-binding domain"/>
    <property type="match status" value="1"/>
</dbReference>
<keyword evidence="9" id="KW-0472">Membrane</keyword>
<feature type="domain" description="Trimeric autotransporter adhesin YadA-like head" evidence="14">
    <location>
        <begin position="111"/>
        <end position="135"/>
    </location>
</feature>
<accession>A0AAP9R317</accession>
<evidence type="ECO:0000256" key="7">
    <source>
        <dbReference type="ARBA" id="ARBA00022729"/>
    </source>
</evidence>
<feature type="domain" description="Trimeric autotransporter adhesin YadA-like stalk" evidence="15">
    <location>
        <begin position="205"/>
        <end position="245"/>
    </location>
</feature>
<dbReference type="Proteomes" id="UP000514462">
    <property type="component" value="Plasmid pRHBSTW-00938_2"/>
</dbReference>
<evidence type="ECO:0000256" key="10">
    <source>
        <dbReference type="ARBA" id="ARBA00023237"/>
    </source>
</evidence>
<evidence type="ECO:0000259" key="14">
    <source>
        <dbReference type="Pfam" id="PF05658"/>
    </source>
</evidence>
<dbReference type="Gene3D" id="2.150.10.10">
    <property type="entry name" value="Serralysin-like metalloprotease, C-terminal"/>
    <property type="match status" value="2"/>
</dbReference>
<evidence type="ECO:0000256" key="3">
    <source>
        <dbReference type="ARBA" id="ARBA00005848"/>
    </source>
</evidence>
<proteinExistence type="inferred from homology"/>
<feature type="domain" description="Trimeric autotransporter adhesin YadA-like head" evidence="14">
    <location>
        <begin position="81"/>
        <end position="103"/>
    </location>
</feature>
<feature type="domain" description="Trimeric autotransporter adhesin YadA-like head" evidence="14">
    <location>
        <begin position="137"/>
        <end position="163"/>
    </location>
</feature>
<dbReference type="Pfam" id="PF03895">
    <property type="entry name" value="YadA_anchor"/>
    <property type="match status" value="1"/>
</dbReference>
<dbReference type="AlphaFoldDB" id="A0AAP9R317"/>
<dbReference type="GO" id="GO:0009986">
    <property type="term" value="C:cell surface"/>
    <property type="evidence" value="ECO:0007669"/>
    <property type="project" value="UniProtKB-SubCell"/>
</dbReference>
<feature type="region of interest" description="Disordered" evidence="11">
    <location>
        <begin position="80"/>
        <end position="100"/>
    </location>
</feature>
<dbReference type="Gene3D" id="3.30.1300.30">
    <property type="entry name" value="GSPII I/J protein-like"/>
    <property type="match status" value="1"/>
</dbReference>
<evidence type="ECO:0000256" key="4">
    <source>
        <dbReference type="ARBA" id="ARBA00022448"/>
    </source>
</evidence>
<protein>
    <submittedName>
        <fullName evidence="16">YadA-like family protein</fullName>
    </submittedName>
</protein>
<feature type="compositionally biased region" description="Polar residues" evidence="11">
    <location>
        <begin position="144"/>
        <end position="173"/>
    </location>
</feature>
<dbReference type="GO" id="GO:0015031">
    <property type="term" value="P:protein transport"/>
    <property type="evidence" value="ECO:0007669"/>
    <property type="project" value="UniProtKB-KW"/>
</dbReference>
<organism evidence="16 17">
    <name type="scientific">Klebsiella aerogenes</name>
    <name type="common">Enterobacter aerogenes</name>
    <dbReference type="NCBI Taxonomy" id="548"/>
    <lineage>
        <taxon>Bacteria</taxon>
        <taxon>Pseudomonadati</taxon>
        <taxon>Pseudomonadota</taxon>
        <taxon>Gammaproteobacteria</taxon>
        <taxon>Enterobacterales</taxon>
        <taxon>Enterobacteriaceae</taxon>
        <taxon>Klebsiella/Raoultella group</taxon>
        <taxon>Klebsiella</taxon>
    </lineage>
</organism>
<keyword evidence="16" id="KW-0614">Plasmid</keyword>
<keyword evidence="8" id="KW-0653">Protein transport</keyword>
<evidence type="ECO:0000313" key="17">
    <source>
        <dbReference type="Proteomes" id="UP000514462"/>
    </source>
</evidence>
<feature type="signal peptide" evidence="12">
    <location>
        <begin position="1"/>
        <end position="30"/>
    </location>
</feature>
<reference evidence="17" key="1">
    <citation type="submission" date="2020-06" db="EMBL/GenBank/DDBJ databases">
        <title>REHAB project genomes.</title>
        <authorList>
            <person name="Shaw L.P."/>
        </authorList>
    </citation>
    <scope>NUCLEOTIDE SEQUENCE [LARGE SCALE GENOMIC DNA]</scope>
    <source>
        <strain evidence="17">RHBSTW-00938</strain>
        <plasmid evidence="17">prhbstw-00938_2</plasmid>
    </source>
</reference>
<name>A0AAP9R317_KLEAE</name>
<dbReference type="InterPro" id="IPR008635">
    <property type="entry name" value="Coiled_stalk_dom"/>
</dbReference>
<feature type="region of interest" description="Disordered" evidence="11">
    <location>
        <begin position="131"/>
        <end position="175"/>
    </location>
</feature>
<keyword evidence="4" id="KW-0813">Transport</keyword>
<evidence type="ECO:0000256" key="11">
    <source>
        <dbReference type="SAM" id="MobiDB-lite"/>
    </source>
</evidence>
<evidence type="ECO:0000259" key="13">
    <source>
        <dbReference type="Pfam" id="PF03895"/>
    </source>
</evidence>
<dbReference type="RefSeq" id="WP_182015696.1">
    <property type="nucleotide sequence ID" value="NZ_CP055905.1"/>
</dbReference>
<dbReference type="Pfam" id="PF05658">
    <property type="entry name" value="YadA_head"/>
    <property type="match status" value="5"/>
</dbReference>
<evidence type="ECO:0000256" key="9">
    <source>
        <dbReference type="ARBA" id="ARBA00023136"/>
    </source>
</evidence>
<dbReference type="EMBL" id="CP055905">
    <property type="protein sequence ID" value="QMR42924.1"/>
    <property type="molecule type" value="Genomic_DNA"/>
</dbReference>
<sequence>MRIRDKKHTRLLLSTFIALSVNGCICSASANTAFGEGATTAGAGATAIGDSASAGNFGTATGSGANAGGQFGTATGRNASASGGFSTATGNGTEASGRSSTAVADTVRSAGIFSTAVGAGANATSNGALASGANSRAAGDYSTAVGTNSTARGKQSTALGSNSVSTGDNSTALGQGAQAAGTNSVALGSGSVAQRDNTVAVGGRQVTDVLDGTQDTDAVNVRQMKEGDAKTLVDARSYTDTSVTASEKRLNVSINNAKNEAITTSVNYTDTQIDNTKKVLNTNINNAKTEAITTSKNYTDGRYHQSITYAQGVADQAEHNANDYTDWKFSQLNRRDNELNNKIERAEKRLNAGIAGVTAIASIPYVAEDTFSWGVGLGNYENGNAMAAGVQYKTSLNTNVRLNLSLDSQHNMAAGVGFADGW</sequence>
<feature type="domain" description="Trimeric autotransporter adhesin YadA-like C-terminal membrane anchor" evidence="13">
    <location>
        <begin position="367"/>
        <end position="418"/>
    </location>
</feature>
<evidence type="ECO:0000259" key="15">
    <source>
        <dbReference type="Pfam" id="PF05662"/>
    </source>
</evidence>
<keyword evidence="10" id="KW-0998">Cell outer membrane</keyword>
<evidence type="ECO:0000256" key="1">
    <source>
        <dbReference type="ARBA" id="ARBA00004241"/>
    </source>
</evidence>
<evidence type="ECO:0000256" key="6">
    <source>
        <dbReference type="ARBA" id="ARBA00022692"/>
    </source>
</evidence>
<comment type="similarity">
    <text evidence="3">Belongs to the autotransporter-2 (AT-2) (TC 1.B.40) family.</text>
</comment>
<evidence type="ECO:0000256" key="8">
    <source>
        <dbReference type="ARBA" id="ARBA00022927"/>
    </source>
</evidence>
<dbReference type="SUPFAM" id="SSF54523">
    <property type="entry name" value="Pili subunits"/>
    <property type="match status" value="1"/>
</dbReference>
<dbReference type="InterPro" id="IPR011049">
    <property type="entry name" value="Serralysin-like_metalloprot_C"/>
</dbReference>
<comment type="subcellular location">
    <subcellularLocation>
        <location evidence="2">Cell outer membrane</location>
    </subcellularLocation>
    <subcellularLocation>
        <location evidence="1">Cell surface</location>
    </subcellularLocation>
</comment>
<keyword evidence="7 12" id="KW-0732">Signal</keyword>
<evidence type="ECO:0000256" key="2">
    <source>
        <dbReference type="ARBA" id="ARBA00004442"/>
    </source>
</evidence>
<feature type="domain" description="Trimeric autotransporter adhesin YadA-like head" evidence="14">
    <location>
        <begin position="166"/>
        <end position="191"/>
    </location>
</feature>
<geneLocation type="plasmid" evidence="17">
    <name>prhbstw-00938_2</name>
</geneLocation>
<dbReference type="CDD" id="cd12820">
    <property type="entry name" value="LbR_YadA-like"/>
    <property type="match status" value="1"/>
</dbReference>
<gene>
    <name evidence="16" type="ORF">HV331_25775</name>
</gene>
<feature type="domain" description="Trimeric autotransporter adhesin YadA-like head" evidence="14">
    <location>
        <begin position="32"/>
        <end position="52"/>
    </location>
</feature>
<evidence type="ECO:0000256" key="12">
    <source>
        <dbReference type="SAM" id="SignalP"/>
    </source>
</evidence>
<dbReference type="InterPro" id="IPR008640">
    <property type="entry name" value="Adhesin_Head_dom"/>
</dbReference>
<dbReference type="Pfam" id="PF05662">
    <property type="entry name" value="YadA_stalk"/>
    <property type="match status" value="1"/>
</dbReference>